<evidence type="ECO:0000256" key="11">
    <source>
        <dbReference type="SAM" id="MobiDB-lite"/>
    </source>
</evidence>
<evidence type="ECO:0000256" key="1">
    <source>
        <dbReference type="ARBA" id="ARBA00004123"/>
    </source>
</evidence>
<evidence type="ECO:0000256" key="8">
    <source>
        <dbReference type="ARBA" id="ARBA00037948"/>
    </source>
</evidence>
<evidence type="ECO:0000256" key="4">
    <source>
        <dbReference type="ARBA" id="ARBA00022771"/>
    </source>
</evidence>
<accession>A0AAV8WER4</accession>
<protein>
    <submittedName>
        <fullName evidence="14">Uncharacterized protein</fullName>
    </submittedName>
</protein>
<dbReference type="SMART" id="SM00868">
    <property type="entry name" value="zf-AD"/>
    <property type="match status" value="1"/>
</dbReference>
<evidence type="ECO:0000256" key="10">
    <source>
        <dbReference type="PROSITE-ProRule" id="PRU01263"/>
    </source>
</evidence>
<dbReference type="PROSITE" id="PS00028">
    <property type="entry name" value="ZINC_FINGER_C2H2_1"/>
    <property type="match status" value="3"/>
</dbReference>
<dbReference type="PROSITE" id="PS51915">
    <property type="entry name" value="ZAD"/>
    <property type="match status" value="1"/>
</dbReference>
<evidence type="ECO:0000256" key="5">
    <source>
        <dbReference type="ARBA" id="ARBA00022833"/>
    </source>
</evidence>
<dbReference type="AlphaFoldDB" id="A0AAV8WER4"/>
<keyword evidence="3" id="KW-0677">Repeat</keyword>
<evidence type="ECO:0000259" key="12">
    <source>
        <dbReference type="PROSITE" id="PS50157"/>
    </source>
</evidence>
<dbReference type="InterPro" id="IPR013087">
    <property type="entry name" value="Znf_C2H2_type"/>
</dbReference>
<keyword evidence="4 9" id="KW-0863">Zinc-finger</keyword>
<dbReference type="Gene3D" id="3.30.160.60">
    <property type="entry name" value="Classic Zinc Finger"/>
    <property type="match status" value="1"/>
</dbReference>
<dbReference type="SUPFAM" id="SSF57667">
    <property type="entry name" value="beta-beta-alpha zinc fingers"/>
    <property type="match status" value="1"/>
</dbReference>
<dbReference type="Pfam" id="PF07776">
    <property type="entry name" value="zf-AD"/>
    <property type="match status" value="1"/>
</dbReference>
<evidence type="ECO:0000256" key="6">
    <source>
        <dbReference type="ARBA" id="ARBA00023125"/>
    </source>
</evidence>
<evidence type="ECO:0000256" key="9">
    <source>
        <dbReference type="PROSITE-ProRule" id="PRU00042"/>
    </source>
</evidence>
<dbReference type="EMBL" id="JANEYG010000002">
    <property type="protein sequence ID" value="KAJ8925018.1"/>
    <property type="molecule type" value="Genomic_DNA"/>
</dbReference>
<comment type="subcellular location">
    <subcellularLocation>
        <location evidence="1">Nucleus</location>
    </subcellularLocation>
</comment>
<dbReference type="InterPro" id="IPR012934">
    <property type="entry name" value="Znf_AD"/>
</dbReference>
<proteinExistence type="inferred from homology"/>
<dbReference type="GO" id="GO:0005634">
    <property type="term" value="C:nucleus"/>
    <property type="evidence" value="ECO:0007669"/>
    <property type="project" value="UniProtKB-SubCell"/>
</dbReference>
<feature type="domain" description="ZAD" evidence="13">
    <location>
        <begin position="14"/>
        <end position="96"/>
    </location>
</feature>
<feature type="domain" description="C2H2-type" evidence="12">
    <location>
        <begin position="377"/>
        <end position="405"/>
    </location>
</feature>
<evidence type="ECO:0000256" key="3">
    <source>
        <dbReference type="ARBA" id="ARBA00022737"/>
    </source>
</evidence>
<dbReference type="SUPFAM" id="SSF57716">
    <property type="entry name" value="Glucocorticoid receptor-like (DNA-binding domain)"/>
    <property type="match status" value="1"/>
</dbReference>
<dbReference type="PANTHER" id="PTHR24388">
    <property type="entry name" value="ZINC FINGER PROTEIN"/>
    <property type="match status" value="1"/>
</dbReference>
<feature type="binding site" evidence="10">
    <location>
        <position position="16"/>
    </location>
    <ligand>
        <name>Zn(2+)</name>
        <dbReference type="ChEBI" id="CHEBI:29105"/>
    </ligand>
</feature>
<sequence>MNTQNVIDLENIKDKCRICLQHNDQVIALNCTFKENADATPLLVRDVLENIFSTKLNSNTSYAYPEQVCGTCYTSVEIAYDLKTTFEKSRYILENFLFDLKQAGVDDSLESKHFVTVDEGSSMKMLHIEDAKILDESTREESGTKHFSETLQKVDQDEKIKLNDFLILEVTDDNQENTEVKQETTADNEETGSNRIEDPTKVIANKSETPLQNIVPKYTQILYHCATCNKYLTNKPSYEQHKLTCQVDYCQPFKFILPKLPSCNQTLKIPIQRLQIPRSNRPEKTTRVKAKNRKKPSNVKVEKKISLPRNVRPVKSTNVIACTVCKETFDTRGARSYHLKSKHRDKKFFCEVCNKGYHFKASLDQHMQYHNKDQHREMCPECGKSFHYREVLELHMKFKHKIKDKNSE</sequence>
<feature type="binding site" evidence="10">
    <location>
        <position position="72"/>
    </location>
    <ligand>
        <name>Zn(2+)</name>
        <dbReference type="ChEBI" id="CHEBI:29105"/>
    </ligand>
</feature>
<dbReference type="InterPro" id="IPR036236">
    <property type="entry name" value="Znf_C2H2_sf"/>
</dbReference>
<keyword evidence="6" id="KW-0238">DNA-binding</keyword>
<dbReference type="PROSITE" id="PS50157">
    <property type="entry name" value="ZINC_FINGER_C2H2_2"/>
    <property type="match status" value="2"/>
</dbReference>
<dbReference type="Proteomes" id="UP001159042">
    <property type="component" value="Unassembled WGS sequence"/>
</dbReference>
<evidence type="ECO:0000313" key="15">
    <source>
        <dbReference type="Proteomes" id="UP001159042"/>
    </source>
</evidence>
<gene>
    <name evidence="14" type="ORF">NQ315_001184</name>
</gene>
<organism evidence="14 15">
    <name type="scientific">Exocentrus adspersus</name>
    <dbReference type="NCBI Taxonomy" id="1586481"/>
    <lineage>
        <taxon>Eukaryota</taxon>
        <taxon>Metazoa</taxon>
        <taxon>Ecdysozoa</taxon>
        <taxon>Arthropoda</taxon>
        <taxon>Hexapoda</taxon>
        <taxon>Insecta</taxon>
        <taxon>Pterygota</taxon>
        <taxon>Neoptera</taxon>
        <taxon>Endopterygota</taxon>
        <taxon>Coleoptera</taxon>
        <taxon>Polyphaga</taxon>
        <taxon>Cucujiformia</taxon>
        <taxon>Chrysomeloidea</taxon>
        <taxon>Cerambycidae</taxon>
        <taxon>Lamiinae</taxon>
        <taxon>Acanthocinini</taxon>
        <taxon>Exocentrus</taxon>
    </lineage>
</organism>
<evidence type="ECO:0000256" key="7">
    <source>
        <dbReference type="ARBA" id="ARBA00023242"/>
    </source>
</evidence>
<dbReference type="SMART" id="SM00355">
    <property type="entry name" value="ZnF_C2H2"/>
    <property type="match status" value="4"/>
</dbReference>
<feature type="domain" description="C2H2-type" evidence="12">
    <location>
        <begin position="348"/>
        <end position="375"/>
    </location>
</feature>
<feature type="binding site" evidence="10">
    <location>
        <position position="69"/>
    </location>
    <ligand>
        <name>Zn(2+)</name>
        <dbReference type="ChEBI" id="CHEBI:29105"/>
    </ligand>
</feature>
<evidence type="ECO:0000259" key="13">
    <source>
        <dbReference type="PROSITE" id="PS51915"/>
    </source>
</evidence>
<comment type="similarity">
    <text evidence="8">Belongs to the snail C2H2-type zinc-finger protein family.</text>
</comment>
<keyword evidence="15" id="KW-1185">Reference proteome</keyword>
<feature type="region of interest" description="Disordered" evidence="11">
    <location>
        <begin position="176"/>
        <end position="199"/>
    </location>
</feature>
<dbReference type="GO" id="GO:0000978">
    <property type="term" value="F:RNA polymerase II cis-regulatory region sequence-specific DNA binding"/>
    <property type="evidence" value="ECO:0007669"/>
    <property type="project" value="TreeGrafter"/>
</dbReference>
<dbReference type="GO" id="GO:0000981">
    <property type="term" value="F:DNA-binding transcription factor activity, RNA polymerase II-specific"/>
    <property type="evidence" value="ECO:0007669"/>
    <property type="project" value="TreeGrafter"/>
</dbReference>
<dbReference type="InterPro" id="IPR050527">
    <property type="entry name" value="Snail/Krueppel_Znf"/>
</dbReference>
<name>A0AAV8WER4_9CUCU</name>
<comment type="caution">
    <text evidence="14">The sequence shown here is derived from an EMBL/GenBank/DDBJ whole genome shotgun (WGS) entry which is preliminary data.</text>
</comment>
<keyword evidence="2 10" id="KW-0479">Metal-binding</keyword>
<feature type="binding site" evidence="10">
    <location>
        <position position="19"/>
    </location>
    <ligand>
        <name>Zn(2+)</name>
        <dbReference type="ChEBI" id="CHEBI:29105"/>
    </ligand>
</feature>
<keyword evidence="5 10" id="KW-0862">Zinc</keyword>
<reference evidence="14 15" key="1">
    <citation type="journal article" date="2023" name="Insect Mol. Biol.">
        <title>Genome sequencing provides insights into the evolution of gene families encoding plant cell wall-degrading enzymes in longhorned beetles.</title>
        <authorList>
            <person name="Shin N.R."/>
            <person name="Okamura Y."/>
            <person name="Kirsch R."/>
            <person name="Pauchet Y."/>
        </authorList>
    </citation>
    <scope>NUCLEOTIDE SEQUENCE [LARGE SCALE GENOMIC DNA]</scope>
    <source>
        <strain evidence="14">EAD_L_NR</strain>
    </source>
</reference>
<dbReference type="PANTHER" id="PTHR24388:SF54">
    <property type="entry name" value="PROTEIN ESCARGOT"/>
    <property type="match status" value="1"/>
</dbReference>
<evidence type="ECO:0000313" key="14">
    <source>
        <dbReference type="EMBL" id="KAJ8925018.1"/>
    </source>
</evidence>
<keyword evidence="7" id="KW-0539">Nucleus</keyword>
<dbReference type="GO" id="GO:0008270">
    <property type="term" value="F:zinc ion binding"/>
    <property type="evidence" value="ECO:0007669"/>
    <property type="project" value="UniProtKB-UniRule"/>
</dbReference>
<dbReference type="Pfam" id="PF12874">
    <property type="entry name" value="zf-met"/>
    <property type="match status" value="2"/>
</dbReference>
<evidence type="ECO:0000256" key="2">
    <source>
        <dbReference type="ARBA" id="ARBA00022723"/>
    </source>
</evidence>